<evidence type="ECO:0000256" key="2">
    <source>
        <dbReference type="ARBA" id="ARBA00011344"/>
    </source>
</evidence>
<proteinExistence type="inferred from homology"/>
<dbReference type="Pfam" id="PF04542">
    <property type="entry name" value="Sigma70_r2"/>
    <property type="match status" value="1"/>
</dbReference>
<comment type="similarity">
    <text evidence="1 7">Belongs to the sigma-70 factor family. ECF subfamily.</text>
</comment>
<dbReference type="Gene3D" id="3.10.450.50">
    <property type="match status" value="1"/>
</dbReference>
<dbReference type="PROSITE" id="PS01063">
    <property type="entry name" value="SIGMA70_ECF"/>
    <property type="match status" value="1"/>
</dbReference>
<dbReference type="GO" id="GO:0003677">
    <property type="term" value="F:DNA binding"/>
    <property type="evidence" value="ECO:0007669"/>
    <property type="project" value="UniProtKB-KW"/>
</dbReference>
<reference evidence="10 11" key="2">
    <citation type="journal article" date="2010" name="Stand. Genomic Sci.">
        <title>Complete genome sequence of Kribbella flavida type strain (IFO 14399).</title>
        <authorList>
            <person name="Pukall R."/>
            <person name="Lapidus A."/>
            <person name="Glavina Del Rio T."/>
            <person name="Copeland A."/>
            <person name="Tice H."/>
            <person name="Cheng J.-F."/>
            <person name="Lucas S."/>
            <person name="Chen F."/>
            <person name="Nolan M."/>
            <person name="LaButti K."/>
            <person name="Pati A."/>
            <person name="Ivanova N."/>
            <person name="Mavrommatis K."/>
            <person name="Mikhailova N."/>
            <person name="Pitluck S."/>
            <person name="Bruce D."/>
            <person name="Goodwin L."/>
            <person name="Land M."/>
            <person name="Hauser L."/>
            <person name="Chang Y.-J."/>
            <person name="Jeffries C.D."/>
            <person name="Chen A."/>
            <person name="Palaniappan K."/>
            <person name="Chain P."/>
            <person name="Rohde M."/>
            <person name="Goeker M."/>
            <person name="Bristow J."/>
            <person name="Eisen J.A."/>
            <person name="Markowitz V."/>
            <person name="Hugenholtz P."/>
            <person name="Kyrpides N.C."/>
            <person name="Klenk H.-P."/>
            <person name="Brettin T."/>
        </authorList>
    </citation>
    <scope>NUCLEOTIDE SEQUENCE [LARGE SCALE GENOMIC DNA]</scope>
    <source>
        <strain evidence="11">DSM 17836 / JCM 10339 / NBRC 14399</strain>
    </source>
</reference>
<evidence type="ECO:0000256" key="1">
    <source>
        <dbReference type="ARBA" id="ARBA00010641"/>
    </source>
</evidence>
<name>D2Q4Z7_KRIFD</name>
<dbReference type="STRING" id="479435.Kfla_5238"/>
<dbReference type="PANTHER" id="PTHR43133:SF65">
    <property type="entry name" value="ECF RNA POLYMERASE SIGMA FACTOR SIGG"/>
    <property type="match status" value="1"/>
</dbReference>
<evidence type="ECO:0000256" key="3">
    <source>
        <dbReference type="ARBA" id="ARBA00023015"/>
    </source>
</evidence>
<dbReference type="AlphaFoldDB" id="D2Q4Z7"/>
<keyword evidence="6 7" id="KW-0804">Transcription</keyword>
<dbReference type="InterPro" id="IPR000838">
    <property type="entry name" value="RNA_pol_sigma70_ECF_CS"/>
</dbReference>
<dbReference type="NCBIfam" id="NF006089">
    <property type="entry name" value="PRK08241.1"/>
    <property type="match status" value="1"/>
</dbReference>
<dbReference type="eggNOG" id="COG1595">
    <property type="taxonomic scope" value="Bacteria"/>
</dbReference>
<keyword evidence="11" id="KW-1185">Reference proteome</keyword>
<dbReference type="RefSeq" id="WP_012922806.1">
    <property type="nucleotide sequence ID" value="NC_013729.1"/>
</dbReference>
<dbReference type="InterPro" id="IPR013249">
    <property type="entry name" value="RNA_pol_sigma70_r4_t2"/>
</dbReference>
<sequence>MRTDFVDRTGSYRRELLAHCYRMLGSIHDAEDLVQETYLRAWRSYDAYDPGRASLRTWLYRIATNACLTALDQRSRRALPSALGSPGSDPEGHLSADLPEVTWLEPWPDIATSDPAAITESRESLRLALVAALQYLPARQRGILLLRDVLGWPASEVSELTGLSVPAVHSAVRRARAQLERVMPTDDGPPALSDTEQQQLLNRYARAFETADIETLLRLLTVDATWEMPPVPDWFSGREAIGRLIVAQCGAMNGGGRMVRTSANGQPAFALYVNGRAYSLQVLTLTGAGIAKANDFHDLRVFAPFGLPLELAGR</sequence>
<feature type="domain" description="RNA polymerase sigma factor 70 region 4 type 2" evidence="9">
    <location>
        <begin position="127"/>
        <end position="179"/>
    </location>
</feature>
<dbReference type="Proteomes" id="UP000007967">
    <property type="component" value="Chromosome"/>
</dbReference>
<gene>
    <name evidence="10" type="ordered locus">Kfla_5238</name>
</gene>
<keyword evidence="5 7" id="KW-0238">DNA-binding</keyword>
<keyword evidence="4 7" id="KW-0731">Sigma factor</keyword>
<comment type="subunit">
    <text evidence="2">Interacts transiently with the RNA polymerase catalytic core formed by RpoA, RpoB, RpoC and RpoZ (2 alpha, 1 beta, 1 beta' and 1 omega subunit) to form the RNA polymerase holoenzyme that can initiate transcription.</text>
</comment>
<dbReference type="SUPFAM" id="SSF54427">
    <property type="entry name" value="NTF2-like"/>
    <property type="match status" value="1"/>
</dbReference>
<evidence type="ECO:0000259" key="9">
    <source>
        <dbReference type="Pfam" id="PF08281"/>
    </source>
</evidence>
<dbReference type="GO" id="GO:0006950">
    <property type="term" value="P:response to stress"/>
    <property type="evidence" value="ECO:0007669"/>
    <property type="project" value="UniProtKB-ARBA"/>
</dbReference>
<dbReference type="Pfam" id="PF08281">
    <property type="entry name" value="Sigma70_r4_2"/>
    <property type="match status" value="1"/>
</dbReference>
<reference evidence="11" key="1">
    <citation type="submission" date="2009-09" db="EMBL/GenBank/DDBJ databases">
        <title>The complete genome of Kribbella flavida DSM 17836.</title>
        <authorList>
            <consortium name="US DOE Joint Genome Institute (JGI-PGF)"/>
            <person name="Lucas S."/>
            <person name="Copeland A."/>
            <person name="Lapidus A."/>
            <person name="Glavina del Rio T."/>
            <person name="Dalin E."/>
            <person name="Tice H."/>
            <person name="Bruce D."/>
            <person name="Goodwin L."/>
            <person name="Pitluck S."/>
            <person name="Kyrpides N."/>
            <person name="Mavromatis K."/>
            <person name="Ivanova N."/>
            <person name="Saunders E."/>
            <person name="Brettin T."/>
            <person name="Detter J.C."/>
            <person name="Han C."/>
            <person name="Larimer F."/>
            <person name="Land M."/>
            <person name="Hauser L."/>
            <person name="Markowitz V."/>
            <person name="Cheng J.-F."/>
            <person name="Hugenholtz P."/>
            <person name="Woyke T."/>
            <person name="Wu D."/>
            <person name="Pukall R."/>
            <person name="Klenk H.-P."/>
            <person name="Eisen J.A."/>
        </authorList>
    </citation>
    <scope>NUCLEOTIDE SEQUENCE [LARGE SCALE GENOMIC DNA]</scope>
    <source>
        <strain evidence="11">DSM 17836 / JCM 10339 / NBRC 14399</strain>
    </source>
</reference>
<dbReference type="CDD" id="cd06171">
    <property type="entry name" value="Sigma70_r4"/>
    <property type="match status" value="1"/>
</dbReference>
<dbReference type="HOGENOM" id="CLU_043648_0_0_11"/>
<dbReference type="SUPFAM" id="SSF88659">
    <property type="entry name" value="Sigma3 and sigma4 domains of RNA polymerase sigma factors"/>
    <property type="match status" value="1"/>
</dbReference>
<keyword evidence="3 7" id="KW-0805">Transcription regulation</keyword>
<dbReference type="EMBL" id="CP001736">
    <property type="protein sequence ID" value="ADB34252.1"/>
    <property type="molecule type" value="Genomic_DNA"/>
</dbReference>
<evidence type="ECO:0000256" key="7">
    <source>
        <dbReference type="RuleBase" id="RU000716"/>
    </source>
</evidence>
<organism evidence="10 11">
    <name type="scientific">Kribbella flavida (strain DSM 17836 / JCM 10339 / NBRC 14399)</name>
    <dbReference type="NCBI Taxonomy" id="479435"/>
    <lineage>
        <taxon>Bacteria</taxon>
        <taxon>Bacillati</taxon>
        <taxon>Actinomycetota</taxon>
        <taxon>Actinomycetes</taxon>
        <taxon>Propionibacteriales</taxon>
        <taxon>Kribbellaceae</taxon>
        <taxon>Kribbella</taxon>
    </lineage>
</organism>
<dbReference type="InterPro" id="IPR032710">
    <property type="entry name" value="NTF2-like_dom_sf"/>
</dbReference>
<dbReference type="GO" id="GO:0016987">
    <property type="term" value="F:sigma factor activity"/>
    <property type="evidence" value="ECO:0007669"/>
    <property type="project" value="UniProtKB-KW"/>
</dbReference>
<dbReference type="InterPro" id="IPR014284">
    <property type="entry name" value="RNA_pol_sigma-70_dom"/>
</dbReference>
<evidence type="ECO:0000256" key="5">
    <source>
        <dbReference type="ARBA" id="ARBA00023125"/>
    </source>
</evidence>
<evidence type="ECO:0000313" key="10">
    <source>
        <dbReference type="EMBL" id="ADB34252.1"/>
    </source>
</evidence>
<dbReference type="OrthoDB" id="6689546at2"/>
<protein>
    <recommendedName>
        <fullName evidence="7">RNA polymerase sigma factor</fullName>
    </recommendedName>
</protein>
<feature type="domain" description="RNA polymerase sigma-70 region 2" evidence="8">
    <location>
        <begin position="11"/>
        <end position="77"/>
    </location>
</feature>
<dbReference type="InterPro" id="IPR007627">
    <property type="entry name" value="RNA_pol_sigma70_r2"/>
</dbReference>
<dbReference type="Gene3D" id="1.10.1740.10">
    <property type="match status" value="1"/>
</dbReference>
<evidence type="ECO:0000256" key="4">
    <source>
        <dbReference type="ARBA" id="ARBA00023082"/>
    </source>
</evidence>
<evidence type="ECO:0000313" key="11">
    <source>
        <dbReference type="Proteomes" id="UP000007967"/>
    </source>
</evidence>
<dbReference type="InterPro" id="IPR014305">
    <property type="entry name" value="RNA_pol_sigma-G_actinobac"/>
</dbReference>
<dbReference type="InterPro" id="IPR013325">
    <property type="entry name" value="RNA_pol_sigma_r2"/>
</dbReference>
<dbReference type="SUPFAM" id="SSF88946">
    <property type="entry name" value="Sigma2 domain of RNA polymerase sigma factors"/>
    <property type="match status" value="1"/>
</dbReference>
<dbReference type="KEGG" id="kfl:Kfla_5238"/>
<evidence type="ECO:0000256" key="6">
    <source>
        <dbReference type="ARBA" id="ARBA00023163"/>
    </source>
</evidence>
<dbReference type="PANTHER" id="PTHR43133">
    <property type="entry name" value="RNA POLYMERASE ECF-TYPE SIGMA FACTO"/>
    <property type="match status" value="1"/>
</dbReference>
<dbReference type="GO" id="GO:0006352">
    <property type="term" value="P:DNA-templated transcription initiation"/>
    <property type="evidence" value="ECO:0007669"/>
    <property type="project" value="InterPro"/>
</dbReference>
<dbReference type="InterPro" id="IPR013324">
    <property type="entry name" value="RNA_pol_sigma_r3/r4-like"/>
</dbReference>
<dbReference type="Gene3D" id="1.10.10.10">
    <property type="entry name" value="Winged helix-like DNA-binding domain superfamily/Winged helix DNA-binding domain"/>
    <property type="match status" value="1"/>
</dbReference>
<accession>D2Q4Z7</accession>
<dbReference type="InterPro" id="IPR039425">
    <property type="entry name" value="RNA_pol_sigma-70-like"/>
</dbReference>
<dbReference type="NCBIfam" id="TIGR02937">
    <property type="entry name" value="sigma70-ECF"/>
    <property type="match status" value="1"/>
</dbReference>
<evidence type="ECO:0000259" key="8">
    <source>
        <dbReference type="Pfam" id="PF04542"/>
    </source>
</evidence>
<dbReference type="InterPro" id="IPR036388">
    <property type="entry name" value="WH-like_DNA-bd_sf"/>
</dbReference>
<dbReference type="NCBIfam" id="TIGR02960">
    <property type="entry name" value="SigX5"/>
    <property type="match status" value="1"/>
</dbReference>